<feature type="domain" description="DDE-1" evidence="1">
    <location>
        <begin position="11"/>
        <end position="77"/>
    </location>
</feature>
<dbReference type="Pfam" id="PF03184">
    <property type="entry name" value="DDE_1"/>
    <property type="match status" value="1"/>
</dbReference>
<evidence type="ECO:0000313" key="3">
    <source>
        <dbReference type="Proteomes" id="UP001201812"/>
    </source>
</evidence>
<keyword evidence="3" id="KW-1185">Reference proteome</keyword>
<proteinExistence type="predicted"/>
<comment type="caution">
    <text evidence="2">The sequence shown here is derived from an EMBL/GenBank/DDBJ whole genome shotgun (WGS) entry which is preliminary data.</text>
</comment>
<evidence type="ECO:0000259" key="1">
    <source>
        <dbReference type="Pfam" id="PF03184"/>
    </source>
</evidence>
<keyword evidence="2" id="KW-0255">Endonuclease</keyword>
<keyword evidence="2" id="KW-0378">Hydrolase</keyword>
<dbReference type="EMBL" id="JAKKPZ010000079">
    <property type="protein sequence ID" value="KAI1703661.1"/>
    <property type="molecule type" value="Genomic_DNA"/>
</dbReference>
<evidence type="ECO:0000313" key="2">
    <source>
        <dbReference type="EMBL" id="KAI1703661.1"/>
    </source>
</evidence>
<dbReference type="GO" id="GO:0004519">
    <property type="term" value="F:endonuclease activity"/>
    <property type="evidence" value="ECO:0007669"/>
    <property type="project" value="UniProtKB-KW"/>
</dbReference>
<sequence>MVRDLSLDSINLSERWNRKAWMVTTIFHEWAASPLQKVRAQRRKIALIVDNHSSHVLDEPLANVEMTYLPPNTNPTTTGCRHSLLVQGTISKIAYAKVAE</sequence>
<keyword evidence="2" id="KW-0540">Nuclease</keyword>
<protein>
    <submittedName>
        <fullName evidence="2">DDE superfamily endonuclease domain-containing protein</fullName>
    </submittedName>
</protein>
<name>A0AAD4R1M8_9BILA</name>
<dbReference type="GO" id="GO:0003676">
    <property type="term" value="F:nucleic acid binding"/>
    <property type="evidence" value="ECO:0007669"/>
    <property type="project" value="InterPro"/>
</dbReference>
<dbReference type="AlphaFoldDB" id="A0AAD4R1M8"/>
<gene>
    <name evidence="2" type="ORF">DdX_14802</name>
</gene>
<reference evidence="2" key="1">
    <citation type="submission" date="2022-01" db="EMBL/GenBank/DDBJ databases">
        <title>Genome Sequence Resource for Two Populations of Ditylenchus destructor, the Migratory Endoparasitic Phytonematode.</title>
        <authorList>
            <person name="Zhang H."/>
            <person name="Lin R."/>
            <person name="Xie B."/>
        </authorList>
    </citation>
    <scope>NUCLEOTIDE SEQUENCE</scope>
    <source>
        <strain evidence="2">BazhouSP</strain>
    </source>
</reference>
<dbReference type="Proteomes" id="UP001201812">
    <property type="component" value="Unassembled WGS sequence"/>
</dbReference>
<dbReference type="InterPro" id="IPR004875">
    <property type="entry name" value="DDE_SF_endonuclease_dom"/>
</dbReference>
<organism evidence="2 3">
    <name type="scientific">Ditylenchus destructor</name>
    <dbReference type="NCBI Taxonomy" id="166010"/>
    <lineage>
        <taxon>Eukaryota</taxon>
        <taxon>Metazoa</taxon>
        <taxon>Ecdysozoa</taxon>
        <taxon>Nematoda</taxon>
        <taxon>Chromadorea</taxon>
        <taxon>Rhabditida</taxon>
        <taxon>Tylenchina</taxon>
        <taxon>Tylenchomorpha</taxon>
        <taxon>Sphaerularioidea</taxon>
        <taxon>Anguinidae</taxon>
        <taxon>Anguininae</taxon>
        <taxon>Ditylenchus</taxon>
    </lineage>
</organism>
<accession>A0AAD4R1M8</accession>